<dbReference type="InterPro" id="IPR046738">
    <property type="entry name" value="DUF6788"/>
</dbReference>
<gene>
    <name evidence="2" type="ORF">PQO03_15840</name>
</gene>
<dbReference type="RefSeq" id="WP_274154166.1">
    <property type="nucleotide sequence ID" value="NZ_CP117812.1"/>
</dbReference>
<evidence type="ECO:0000313" key="2">
    <source>
        <dbReference type="EMBL" id="WDE99308.1"/>
    </source>
</evidence>
<dbReference type="EMBL" id="CP117812">
    <property type="protein sequence ID" value="WDE99308.1"/>
    <property type="molecule type" value="Genomic_DNA"/>
</dbReference>
<reference evidence="2 3" key="1">
    <citation type="submission" date="2023-02" db="EMBL/GenBank/DDBJ databases">
        <title>Genome sequence of Lentisphaera profundi SAORIC-696.</title>
        <authorList>
            <person name="Kim e."/>
            <person name="Cho J.-C."/>
            <person name="Choi A."/>
            <person name="Kang I."/>
        </authorList>
    </citation>
    <scope>NUCLEOTIDE SEQUENCE [LARGE SCALE GENOMIC DNA]</scope>
    <source>
        <strain evidence="2 3">SAORIC-696</strain>
    </source>
</reference>
<evidence type="ECO:0000313" key="3">
    <source>
        <dbReference type="Proteomes" id="UP001214250"/>
    </source>
</evidence>
<feature type="domain" description="DUF6788" evidence="1">
    <location>
        <begin position="9"/>
        <end position="85"/>
    </location>
</feature>
<dbReference type="Proteomes" id="UP001214250">
    <property type="component" value="Chromosome 2"/>
</dbReference>
<organism evidence="2 3">
    <name type="scientific">Lentisphaera profundi</name>
    <dbReference type="NCBI Taxonomy" id="1658616"/>
    <lineage>
        <taxon>Bacteria</taxon>
        <taxon>Pseudomonadati</taxon>
        <taxon>Lentisphaerota</taxon>
        <taxon>Lentisphaeria</taxon>
        <taxon>Lentisphaerales</taxon>
        <taxon>Lentisphaeraceae</taxon>
        <taxon>Lentisphaera</taxon>
    </lineage>
</organism>
<name>A0ABY7W1F8_9BACT</name>
<protein>
    <recommendedName>
        <fullName evidence="1">DUF6788 domain-containing protein</fullName>
    </recommendedName>
</protein>
<dbReference type="Pfam" id="PF20586">
    <property type="entry name" value="DUF6788"/>
    <property type="match status" value="1"/>
</dbReference>
<keyword evidence="3" id="KW-1185">Reference proteome</keyword>
<evidence type="ECO:0000259" key="1">
    <source>
        <dbReference type="Pfam" id="PF20586"/>
    </source>
</evidence>
<sequence length="115" mass="13352">MLTESSSIKDVEQRIVGIKNEIASLGEMRTGSLTEQYNVCGNANCKCKDPEKPQKHGPYYQLSYTRYRKSTSQFVRSEDVEVVRQQLADYKIFMQLKDEWIDCSIQLSKLRKALH</sequence>
<accession>A0ABY7W1F8</accession>
<proteinExistence type="predicted"/>